<name>A0A6N6MXY5_9BACT</name>
<dbReference type="SMART" id="SM00387">
    <property type="entry name" value="HATPase_c"/>
    <property type="match status" value="1"/>
</dbReference>
<dbReference type="PROSITE" id="PS50839">
    <property type="entry name" value="CHASE"/>
    <property type="match status" value="1"/>
</dbReference>
<dbReference type="CDD" id="cd00130">
    <property type="entry name" value="PAS"/>
    <property type="match status" value="2"/>
</dbReference>
<dbReference type="SUPFAM" id="SSF55874">
    <property type="entry name" value="ATPase domain of HSP90 chaperone/DNA topoisomerase II/histidine kinase"/>
    <property type="match status" value="1"/>
</dbReference>
<dbReference type="InterPro" id="IPR005467">
    <property type="entry name" value="His_kinase_dom"/>
</dbReference>
<dbReference type="GO" id="GO:0005524">
    <property type="term" value="F:ATP binding"/>
    <property type="evidence" value="ECO:0007669"/>
    <property type="project" value="UniProtKB-KW"/>
</dbReference>
<dbReference type="NCBIfam" id="TIGR00229">
    <property type="entry name" value="sensory_box"/>
    <property type="match status" value="2"/>
</dbReference>
<dbReference type="InterPro" id="IPR001610">
    <property type="entry name" value="PAC"/>
</dbReference>
<dbReference type="OrthoDB" id="9787818at2"/>
<dbReference type="AlphaFoldDB" id="A0A6N6MXY5"/>
<keyword evidence="19" id="KW-1185">Reference proteome</keyword>
<evidence type="ECO:0000256" key="10">
    <source>
        <dbReference type="ARBA" id="ARBA00023012"/>
    </source>
</evidence>
<evidence type="ECO:0000256" key="9">
    <source>
        <dbReference type="ARBA" id="ARBA00022989"/>
    </source>
</evidence>
<dbReference type="Pfam" id="PF08448">
    <property type="entry name" value="PAS_4"/>
    <property type="match status" value="1"/>
</dbReference>
<feature type="domain" description="PAS" evidence="15">
    <location>
        <begin position="287"/>
        <end position="332"/>
    </location>
</feature>
<comment type="caution">
    <text evidence="18">The sequence shown here is derived from an EMBL/GenBank/DDBJ whole genome shotgun (WGS) entry which is preliminary data.</text>
</comment>
<dbReference type="PANTHER" id="PTHR42878">
    <property type="entry name" value="TWO-COMPONENT HISTIDINE KINASE"/>
    <property type="match status" value="1"/>
</dbReference>
<keyword evidence="4" id="KW-0808">Transferase</keyword>
<dbReference type="InterPro" id="IPR050351">
    <property type="entry name" value="BphY/WalK/GraS-like"/>
</dbReference>
<keyword evidence="7" id="KW-0418">Kinase</keyword>
<dbReference type="PROSITE" id="PS50109">
    <property type="entry name" value="HIS_KIN"/>
    <property type="match status" value="1"/>
</dbReference>
<feature type="domain" description="Histidine kinase" evidence="14">
    <location>
        <begin position="553"/>
        <end position="764"/>
    </location>
</feature>
<dbReference type="EMBL" id="WAIE01000009">
    <property type="protein sequence ID" value="KAB1438967.1"/>
    <property type="molecule type" value="Genomic_DNA"/>
</dbReference>
<dbReference type="PROSITE" id="PS50113">
    <property type="entry name" value="PAC"/>
    <property type="match status" value="2"/>
</dbReference>
<feature type="chain" id="PRO_5026818133" description="histidine kinase" evidence="13">
    <location>
        <begin position="27"/>
        <end position="764"/>
    </location>
</feature>
<dbReference type="CDD" id="cd00082">
    <property type="entry name" value="HisKA"/>
    <property type="match status" value="1"/>
</dbReference>
<sequence>MKRSTLLIPAILFAVLVAATFVVQQADDKAQRTKERLDTFYKLSAIQSRFENALGDKLNIMRGLKASVASNPDMTAQEFDTLTRSLAFGQTGVLAVILTRGNTIVHAYPTSSRLSLVGSSIHDGLSRVQTEVIENSIARRSMYLAGPVSLQNGTKGIVAATPVFLHKEGRIDAGPFWGTVTMIIAPEPLFLEAGLTEYPLLQKALKTPSADGGWDVIFGEAAVFRNDPVIMNVLLPQGYWMLAAAPEGGWGPSPYRPFIIGSGLLLALLVSLVVWFSLHQMQARELAQEEYMHLVHQARSLILRLETDGTVAFINEYALSFYELEKNDVLGKPFAGTLVPEVSVDGTNQVGKINLMLRDPASVPVHELQSVRKNGEIVWVSWANRPSYDNRGRLRDVLCVGTDMTRRRQMEEALRKSESKYRLLTENVTDVIWGLDANMRFTYISPSDRKLRGYEASEVLGRPLWDFIAPGSRPVLLNAVSALEKSIRNRLPPNKSLTLTLEMKCRNGSTVWVETRATVLYNEEGEMVGMQGVSRDISDMKRAEALRDDMERMARHDLKTPLGAVIGLPDEIIRMGNLDDRQTQMLGVIRKAGESMLQLINRSLDLYKMETGTYRIEPVQIDLLYLLDQISAEIRPLLRARSISFGVNAPDGAQTFPFMGEETLMLSMLSNMIKNAIEASPEGGSVQVELSRNHAVTISVHNQGAVPQELRDTFFDKYAKGSGSKGSGLGTYSIRLIARTHGGDARLDTSLPGETVVTVTLPAS</sequence>
<evidence type="ECO:0000256" key="1">
    <source>
        <dbReference type="ARBA" id="ARBA00000085"/>
    </source>
</evidence>
<feature type="domain" description="PAC" evidence="16">
    <location>
        <begin position="364"/>
        <end position="416"/>
    </location>
</feature>
<dbReference type="InterPro" id="IPR003661">
    <property type="entry name" value="HisK_dim/P_dom"/>
</dbReference>
<dbReference type="SUPFAM" id="SSF47384">
    <property type="entry name" value="Homodimeric domain of signal transducing histidine kinase"/>
    <property type="match status" value="1"/>
</dbReference>
<dbReference type="InterPro" id="IPR036097">
    <property type="entry name" value="HisK_dim/P_sf"/>
</dbReference>
<evidence type="ECO:0000256" key="3">
    <source>
        <dbReference type="ARBA" id="ARBA00012438"/>
    </source>
</evidence>
<comment type="subcellular location">
    <subcellularLocation>
        <location evidence="2">Membrane</location>
        <topology evidence="2">Multi-pass membrane protein</topology>
    </subcellularLocation>
</comment>
<evidence type="ECO:0000259" key="15">
    <source>
        <dbReference type="PROSITE" id="PS50112"/>
    </source>
</evidence>
<dbReference type="Gene3D" id="1.10.287.130">
    <property type="match status" value="1"/>
</dbReference>
<dbReference type="GO" id="GO:0006355">
    <property type="term" value="P:regulation of DNA-templated transcription"/>
    <property type="evidence" value="ECO:0007669"/>
    <property type="project" value="InterPro"/>
</dbReference>
<dbReference type="GO" id="GO:0016020">
    <property type="term" value="C:membrane"/>
    <property type="evidence" value="ECO:0007669"/>
    <property type="project" value="UniProtKB-SubCell"/>
</dbReference>
<dbReference type="PROSITE" id="PS50112">
    <property type="entry name" value="PAS"/>
    <property type="match status" value="2"/>
</dbReference>
<evidence type="ECO:0000256" key="2">
    <source>
        <dbReference type="ARBA" id="ARBA00004141"/>
    </source>
</evidence>
<dbReference type="InterPro" id="IPR000700">
    <property type="entry name" value="PAS-assoc_C"/>
</dbReference>
<dbReference type="InterPro" id="IPR013656">
    <property type="entry name" value="PAS_4"/>
</dbReference>
<evidence type="ECO:0000256" key="8">
    <source>
        <dbReference type="ARBA" id="ARBA00022840"/>
    </source>
</evidence>
<dbReference type="GO" id="GO:0030295">
    <property type="term" value="F:protein kinase activator activity"/>
    <property type="evidence" value="ECO:0007669"/>
    <property type="project" value="TreeGrafter"/>
</dbReference>
<feature type="domain" description="CHASE" evidence="17">
    <location>
        <begin position="104"/>
        <end position="243"/>
    </location>
</feature>
<dbReference type="SMART" id="SM00086">
    <property type="entry name" value="PAC"/>
    <property type="match status" value="2"/>
</dbReference>
<dbReference type="InterPro" id="IPR006189">
    <property type="entry name" value="CHASE_dom"/>
</dbReference>
<protein>
    <recommendedName>
        <fullName evidence="3">histidine kinase</fullName>
        <ecNumber evidence="3">2.7.13.3</ecNumber>
    </recommendedName>
</protein>
<proteinExistence type="predicted"/>
<dbReference type="SMART" id="SM01079">
    <property type="entry name" value="CHASE"/>
    <property type="match status" value="1"/>
</dbReference>
<feature type="signal peptide" evidence="13">
    <location>
        <begin position="1"/>
        <end position="26"/>
    </location>
</feature>
<feature type="domain" description="PAC" evidence="16">
    <location>
        <begin position="495"/>
        <end position="549"/>
    </location>
</feature>
<feature type="transmembrane region" description="Helical" evidence="12">
    <location>
        <begin position="258"/>
        <end position="278"/>
    </location>
</feature>
<evidence type="ECO:0000256" key="4">
    <source>
        <dbReference type="ARBA" id="ARBA00022679"/>
    </source>
</evidence>
<dbReference type="EC" id="2.7.13.3" evidence="3"/>
<keyword evidence="11 12" id="KW-0472">Membrane</keyword>
<dbReference type="SMART" id="SM00091">
    <property type="entry name" value="PAS"/>
    <property type="match status" value="2"/>
</dbReference>
<dbReference type="PANTHER" id="PTHR42878:SF7">
    <property type="entry name" value="SENSOR HISTIDINE KINASE GLRK"/>
    <property type="match status" value="1"/>
</dbReference>
<comment type="catalytic activity">
    <reaction evidence="1">
        <text>ATP + protein L-histidine = ADP + protein N-phospho-L-histidine.</text>
        <dbReference type="EC" id="2.7.13.3"/>
    </reaction>
</comment>
<dbReference type="Pfam" id="PF00512">
    <property type="entry name" value="HisKA"/>
    <property type="match status" value="1"/>
</dbReference>
<evidence type="ECO:0000313" key="19">
    <source>
        <dbReference type="Proteomes" id="UP000438699"/>
    </source>
</evidence>
<dbReference type="Proteomes" id="UP000438699">
    <property type="component" value="Unassembled WGS sequence"/>
</dbReference>
<evidence type="ECO:0000256" key="12">
    <source>
        <dbReference type="SAM" id="Phobius"/>
    </source>
</evidence>
<dbReference type="Pfam" id="PF00989">
    <property type="entry name" value="PAS"/>
    <property type="match status" value="1"/>
</dbReference>
<keyword evidence="8" id="KW-0067">ATP-binding</keyword>
<feature type="domain" description="PAS" evidence="15">
    <location>
        <begin position="417"/>
        <end position="490"/>
    </location>
</feature>
<dbReference type="SMART" id="SM00388">
    <property type="entry name" value="HisKA"/>
    <property type="match status" value="1"/>
</dbReference>
<evidence type="ECO:0000259" key="16">
    <source>
        <dbReference type="PROSITE" id="PS50113"/>
    </source>
</evidence>
<dbReference type="Gene3D" id="3.30.450.20">
    <property type="entry name" value="PAS domain"/>
    <property type="match status" value="2"/>
</dbReference>
<evidence type="ECO:0000256" key="11">
    <source>
        <dbReference type="ARBA" id="ARBA00023136"/>
    </source>
</evidence>
<dbReference type="InterPro" id="IPR035965">
    <property type="entry name" value="PAS-like_dom_sf"/>
</dbReference>
<dbReference type="GO" id="GO:0007234">
    <property type="term" value="P:osmosensory signaling via phosphorelay pathway"/>
    <property type="evidence" value="ECO:0007669"/>
    <property type="project" value="TreeGrafter"/>
</dbReference>
<dbReference type="InterPro" id="IPR036890">
    <property type="entry name" value="HATPase_C_sf"/>
</dbReference>
<dbReference type="Pfam" id="PF02518">
    <property type="entry name" value="HATPase_c"/>
    <property type="match status" value="1"/>
</dbReference>
<dbReference type="SUPFAM" id="SSF55785">
    <property type="entry name" value="PYP-like sensor domain (PAS domain)"/>
    <property type="match status" value="2"/>
</dbReference>
<evidence type="ECO:0000256" key="7">
    <source>
        <dbReference type="ARBA" id="ARBA00022777"/>
    </source>
</evidence>
<keyword evidence="9 12" id="KW-1133">Transmembrane helix</keyword>
<accession>A0A6N6MXY5</accession>
<evidence type="ECO:0000313" key="18">
    <source>
        <dbReference type="EMBL" id="KAB1438967.1"/>
    </source>
</evidence>
<evidence type="ECO:0000256" key="13">
    <source>
        <dbReference type="SAM" id="SignalP"/>
    </source>
</evidence>
<evidence type="ECO:0000256" key="6">
    <source>
        <dbReference type="ARBA" id="ARBA00022741"/>
    </source>
</evidence>
<dbReference type="InterPro" id="IPR013767">
    <property type="entry name" value="PAS_fold"/>
</dbReference>
<keyword evidence="5 12" id="KW-0812">Transmembrane</keyword>
<keyword evidence="13" id="KW-0732">Signal</keyword>
<gene>
    <name evidence="18" type="ORF">F8A88_14690</name>
</gene>
<dbReference type="InterPro" id="IPR000014">
    <property type="entry name" value="PAS"/>
</dbReference>
<dbReference type="Gene3D" id="3.30.565.10">
    <property type="entry name" value="Histidine kinase-like ATPase, C-terminal domain"/>
    <property type="match status" value="1"/>
</dbReference>
<dbReference type="GO" id="GO:0000156">
    <property type="term" value="F:phosphorelay response regulator activity"/>
    <property type="evidence" value="ECO:0007669"/>
    <property type="project" value="TreeGrafter"/>
</dbReference>
<organism evidence="18 19">
    <name type="scientific">Pseudodesulfovibrio senegalensis</name>
    <dbReference type="NCBI Taxonomy" id="1721087"/>
    <lineage>
        <taxon>Bacteria</taxon>
        <taxon>Pseudomonadati</taxon>
        <taxon>Thermodesulfobacteriota</taxon>
        <taxon>Desulfovibrionia</taxon>
        <taxon>Desulfovibrionales</taxon>
        <taxon>Desulfovibrionaceae</taxon>
    </lineage>
</organism>
<keyword evidence="10" id="KW-0902">Two-component regulatory system</keyword>
<evidence type="ECO:0000256" key="5">
    <source>
        <dbReference type="ARBA" id="ARBA00022692"/>
    </source>
</evidence>
<dbReference type="GO" id="GO:0000155">
    <property type="term" value="F:phosphorelay sensor kinase activity"/>
    <property type="evidence" value="ECO:0007669"/>
    <property type="project" value="InterPro"/>
</dbReference>
<dbReference type="CDD" id="cd00075">
    <property type="entry name" value="HATPase"/>
    <property type="match status" value="1"/>
</dbReference>
<dbReference type="RefSeq" id="WP_151151937.1">
    <property type="nucleotide sequence ID" value="NZ_WAIE01000009.1"/>
</dbReference>
<evidence type="ECO:0000259" key="17">
    <source>
        <dbReference type="PROSITE" id="PS50839"/>
    </source>
</evidence>
<dbReference type="InterPro" id="IPR003594">
    <property type="entry name" value="HATPase_dom"/>
</dbReference>
<keyword evidence="6" id="KW-0547">Nucleotide-binding</keyword>
<reference evidence="18 19" key="1">
    <citation type="journal article" date="2017" name="Int. J. Syst. Evol. Microbiol.">
        <title>Desulfovibrio senegalensis sp. nov., a mesophilic sulfate reducer isolated from marine sediment.</title>
        <authorList>
            <person name="Thioye A."/>
            <person name="Gam Z.B.A."/>
            <person name="Mbengue M."/>
            <person name="Cayol J.L."/>
            <person name="Joseph-Bartoli M."/>
            <person name="Toure-Kane C."/>
            <person name="Labat M."/>
        </authorList>
    </citation>
    <scope>NUCLEOTIDE SEQUENCE [LARGE SCALE GENOMIC DNA]</scope>
    <source>
        <strain evidence="18 19">DSM 101509</strain>
    </source>
</reference>
<evidence type="ECO:0000259" key="14">
    <source>
        <dbReference type="PROSITE" id="PS50109"/>
    </source>
</evidence>